<dbReference type="InterPro" id="IPR013830">
    <property type="entry name" value="SGNH_hydro"/>
</dbReference>
<dbReference type="Pfam" id="PF13472">
    <property type="entry name" value="Lipase_GDSL_2"/>
    <property type="match status" value="1"/>
</dbReference>
<evidence type="ECO:0000259" key="1">
    <source>
        <dbReference type="Pfam" id="PF13472"/>
    </source>
</evidence>
<dbReference type="PANTHER" id="PTHR30383:SF24">
    <property type="entry name" value="THIOESTERASE 1_PROTEASE 1_LYSOPHOSPHOLIPASE L1"/>
    <property type="match status" value="1"/>
</dbReference>
<dbReference type="KEGG" id="hat:RC74_03140"/>
<accession>A0A126V727</accession>
<protein>
    <submittedName>
        <fullName evidence="2">Arylesterase</fullName>
    </submittedName>
</protein>
<dbReference type="SUPFAM" id="SSF52266">
    <property type="entry name" value="SGNH hydrolase"/>
    <property type="match status" value="1"/>
</dbReference>
<proteinExistence type="predicted"/>
<dbReference type="InterPro" id="IPR036514">
    <property type="entry name" value="SGNH_hydro_sf"/>
</dbReference>
<feature type="domain" description="SGNH hydrolase-type esterase" evidence="1">
    <location>
        <begin position="14"/>
        <end position="181"/>
    </location>
</feature>
<dbReference type="STRING" id="1579316.RC74_03140"/>
<evidence type="ECO:0000313" key="3">
    <source>
        <dbReference type="Proteomes" id="UP000070371"/>
    </source>
</evidence>
<dbReference type="GO" id="GO:0004622">
    <property type="term" value="F:phosphatidylcholine lysophospholipase activity"/>
    <property type="evidence" value="ECO:0007669"/>
    <property type="project" value="TreeGrafter"/>
</dbReference>
<dbReference type="InterPro" id="IPR051532">
    <property type="entry name" value="Ester_Hydrolysis_Enzymes"/>
</dbReference>
<dbReference type="Proteomes" id="UP000070371">
    <property type="component" value="Chromosome"/>
</dbReference>
<name>A0A126V727_9RHOB</name>
<dbReference type="AlphaFoldDB" id="A0A126V727"/>
<dbReference type="CDD" id="cd01822">
    <property type="entry name" value="Lysophospholipase_L1_like"/>
    <property type="match status" value="1"/>
</dbReference>
<dbReference type="RefSeq" id="WP_052274648.1">
    <property type="nucleotide sequence ID" value="NZ_CP014327.1"/>
</dbReference>
<sequence>MSARVQAETVVIAALGDSLTQGYGLPQEDGLVAQLQGWLDENNHDIRLINAGVSGDTTAGGRSRIEWTLTPDVDAVIVELGGNDMMRGIAPSDSRKNLTEILEILQSRDLPVLLVGLPSANNFGPEFKAEFDDMFPALSTDFETLLYPDFFTSFRTKLNDTSALTTYMQDDAIHPNAKGVAAIVEDFGPLVVELAQQTQE</sequence>
<reference evidence="2 3" key="1">
    <citation type="submission" date="2016-02" db="EMBL/GenBank/DDBJ databases">
        <title>Complete genome sequence of Halocynthiibacter arcticus PAMC 20958t from arctic marine sediment.</title>
        <authorList>
            <person name="Lee Y.M."/>
            <person name="Baek K."/>
            <person name="Lee H.K."/>
            <person name="Shin S.C."/>
        </authorList>
    </citation>
    <scope>NUCLEOTIDE SEQUENCE [LARGE SCALE GENOMIC DNA]</scope>
    <source>
        <strain evidence="2">PAMC 20958</strain>
    </source>
</reference>
<dbReference type="SMR" id="A0A126V727"/>
<dbReference type="EMBL" id="CP014327">
    <property type="protein sequence ID" value="AML53509.1"/>
    <property type="molecule type" value="Genomic_DNA"/>
</dbReference>
<gene>
    <name evidence="2" type="ORF">RC74_03140</name>
</gene>
<evidence type="ECO:0000313" key="2">
    <source>
        <dbReference type="EMBL" id="AML53509.1"/>
    </source>
</evidence>
<organism evidence="2 3">
    <name type="scientific">Falsihalocynthiibacter arcticus</name>
    <dbReference type="NCBI Taxonomy" id="1579316"/>
    <lineage>
        <taxon>Bacteria</taxon>
        <taxon>Pseudomonadati</taxon>
        <taxon>Pseudomonadota</taxon>
        <taxon>Alphaproteobacteria</taxon>
        <taxon>Rhodobacterales</taxon>
        <taxon>Roseobacteraceae</taxon>
        <taxon>Falsihalocynthiibacter</taxon>
    </lineage>
</organism>
<dbReference type="PANTHER" id="PTHR30383">
    <property type="entry name" value="THIOESTERASE 1/PROTEASE 1/LYSOPHOSPHOLIPASE L1"/>
    <property type="match status" value="1"/>
</dbReference>
<keyword evidence="3" id="KW-1185">Reference proteome</keyword>
<dbReference type="Gene3D" id="3.40.50.1110">
    <property type="entry name" value="SGNH hydrolase"/>
    <property type="match status" value="1"/>
</dbReference>